<dbReference type="InterPro" id="IPR027623">
    <property type="entry name" value="AmmeMemoSam_A"/>
</dbReference>
<evidence type="ECO:0000259" key="1">
    <source>
        <dbReference type="PROSITE" id="PS51112"/>
    </source>
</evidence>
<evidence type="ECO:0000313" key="3">
    <source>
        <dbReference type="Proteomes" id="UP000184196"/>
    </source>
</evidence>
<evidence type="ECO:0000313" key="2">
    <source>
        <dbReference type="EMBL" id="SHE28275.1"/>
    </source>
</evidence>
<feature type="domain" description="AMMECR1" evidence="1">
    <location>
        <begin position="298"/>
        <end position="467"/>
    </location>
</feature>
<dbReference type="GO" id="GO:0016702">
    <property type="term" value="F:oxidoreductase activity, acting on single donors with incorporation of molecular oxygen, incorporation of two atoms of oxygen"/>
    <property type="evidence" value="ECO:0007669"/>
    <property type="project" value="UniProtKB-ARBA"/>
</dbReference>
<keyword evidence="3" id="KW-1185">Reference proteome</keyword>
<dbReference type="PANTHER" id="PTHR13016:SF0">
    <property type="entry name" value="AMME SYNDROME CANDIDATE GENE 1 PROTEIN"/>
    <property type="match status" value="1"/>
</dbReference>
<dbReference type="Proteomes" id="UP000184196">
    <property type="component" value="Unassembled WGS sequence"/>
</dbReference>
<gene>
    <name evidence="2" type="ORF">SAMN02745218_00013</name>
</gene>
<dbReference type="EMBL" id="FQUW01000004">
    <property type="protein sequence ID" value="SHE28275.1"/>
    <property type="molecule type" value="Genomic_DNA"/>
</dbReference>
<dbReference type="RefSeq" id="WP_073162271.1">
    <property type="nucleotide sequence ID" value="NZ_FQUW01000004.1"/>
</dbReference>
<dbReference type="NCBIfam" id="TIGR04336">
    <property type="entry name" value="AmmeMemoSam_B"/>
    <property type="match status" value="1"/>
</dbReference>
<dbReference type="SUPFAM" id="SSF143447">
    <property type="entry name" value="AMMECR1-like"/>
    <property type="match status" value="1"/>
</dbReference>
<dbReference type="GO" id="GO:0008198">
    <property type="term" value="F:ferrous iron binding"/>
    <property type="evidence" value="ECO:0007669"/>
    <property type="project" value="InterPro"/>
</dbReference>
<name>A0A1M4S7Y0_9FIRM</name>
<dbReference type="NCBIfam" id="TIGR00296">
    <property type="entry name" value="TIGR00296 family protein"/>
    <property type="match status" value="1"/>
</dbReference>
<dbReference type="Pfam" id="PF02900">
    <property type="entry name" value="LigB"/>
    <property type="match status" value="1"/>
</dbReference>
<dbReference type="InterPro" id="IPR004183">
    <property type="entry name" value="Xdiol_dOase_suB"/>
</dbReference>
<dbReference type="Pfam" id="PF01871">
    <property type="entry name" value="AMMECR1"/>
    <property type="match status" value="1"/>
</dbReference>
<protein>
    <submittedName>
        <fullName evidence="2">Uncharacterized protein, PH0010 family/AmmeMemoRadiSam system protein A/AmmeMemoRadiSam system protein B</fullName>
    </submittedName>
</protein>
<dbReference type="Gene3D" id="3.40.830.10">
    <property type="entry name" value="LigB-like"/>
    <property type="match status" value="1"/>
</dbReference>
<organism evidence="2 3">
    <name type="scientific">Desulfofundulus australicus DSM 11792</name>
    <dbReference type="NCBI Taxonomy" id="1121425"/>
    <lineage>
        <taxon>Bacteria</taxon>
        <taxon>Bacillati</taxon>
        <taxon>Bacillota</taxon>
        <taxon>Clostridia</taxon>
        <taxon>Eubacteriales</taxon>
        <taxon>Peptococcaceae</taxon>
        <taxon>Desulfofundulus</taxon>
    </lineage>
</organism>
<dbReference type="InterPro" id="IPR027485">
    <property type="entry name" value="AMMECR1_N"/>
</dbReference>
<dbReference type="OrthoDB" id="159752at2"/>
<sequence>MAVMVGGICPHPPVMIPEVGGAEADRVMASRRAMLELGRRVKESGAQTLVIISPHGPVFRDGIAIMAVQELRGDLRRFGARGVSFEVKNDPALVEEIAARAGERGITVLRVDEKTARRYGLDLELDHGTMVPLYFLREAGVDLPLVPVAMGLLPYRLLYAFGMAVAGAAEKLGKKVAVLASGDLSHRLTPDAPAGYDPRGQEFDREIARLVAAADIEGIMNLDAGLVERAGECGLRPIIMAFGAFDGLALKGEVLSYEGPFGVGYMVAALAPGGPDPGRRVWEKLAAAEEKAREERLRSESYLVRVARRSLENYFAGRSRLYDDADIPPEFARRAGAFVSLHKHGQLRGCIGTVTPQYKHIVEEVAMNAISAAVRDPRFYPVTEDELPELEISVDVLQEPEPVESMAELDPKKYGVIVRSGGRQGLLLPDLEGVDTAEQQVAIARQKAGIGPHEPVQLMRFEVKRYH</sequence>
<dbReference type="PROSITE" id="PS51112">
    <property type="entry name" value="AMMECR1"/>
    <property type="match status" value="1"/>
</dbReference>
<reference evidence="3" key="1">
    <citation type="submission" date="2016-11" db="EMBL/GenBank/DDBJ databases">
        <authorList>
            <person name="Varghese N."/>
            <person name="Submissions S."/>
        </authorList>
    </citation>
    <scope>NUCLEOTIDE SEQUENCE [LARGE SCALE GENOMIC DNA]</scope>
    <source>
        <strain evidence="3">DSM 11792</strain>
    </source>
</reference>
<dbReference type="InterPro" id="IPR002733">
    <property type="entry name" value="AMMECR1_domain"/>
</dbReference>
<proteinExistence type="predicted"/>
<dbReference type="InterPro" id="IPR023473">
    <property type="entry name" value="AMMECR1"/>
</dbReference>
<accession>A0A1M4S7Y0</accession>
<dbReference type="Gene3D" id="3.30.1490.150">
    <property type="entry name" value="Hypothetical protein ph0010, domain 2"/>
    <property type="match status" value="1"/>
</dbReference>
<dbReference type="AlphaFoldDB" id="A0A1M4S7Y0"/>
<dbReference type="InterPro" id="IPR036071">
    <property type="entry name" value="AMMECR1_dom_sf"/>
</dbReference>
<dbReference type="CDD" id="cd07951">
    <property type="entry name" value="ED_3B_N_AMMECR1"/>
    <property type="match status" value="1"/>
</dbReference>
<dbReference type="NCBIfam" id="TIGR04335">
    <property type="entry name" value="AmmeMemoSam_A"/>
    <property type="match status" value="1"/>
</dbReference>
<dbReference type="Gene3D" id="3.30.700.20">
    <property type="entry name" value="Hypothetical protein ph0010, domain 1"/>
    <property type="match status" value="1"/>
</dbReference>
<dbReference type="PANTHER" id="PTHR13016">
    <property type="entry name" value="AMMECR1 HOMOLOG"/>
    <property type="match status" value="1"/>
</dbReference>
<dbReference type="SUPFAM" id="SSF53213">
    <property type="entry name" value="LigB-like"/>
    <property type="match status" value="1"/>
</dbReference>